<dbReference type="InterPro" id="IPR043150">
    <property type="entry name" value="Phytochrome_PHY_sf"/>
</dbReference>
<dbReference type="GO" id="GO:0006355">
    <property type="term" value="P:regulation of DNA-templated transcription"/>
    <property type="evidence" value="ECO:0007669"/>
    <property type="project" value="InterPro"/>
</dbReference>
<dbReference type="SUPFAM" id="SSF55874">
    <property type="entry name" value="ATPase domain of HSP90 chaperone/DNA topoisomerase II/histidine kinase"/>
    <property type="match status" value="1"/>
</dbReference>
<evidence type="ECO:0000256" key="2">
    <source>
        <dbReference type="ARBA" id="ARBA00006402"/>
    </source>
</evidence>
<dbReference type="InterPro" id="IPR003594">
    <property type="entry name" value="HATPase_dom"/>
</dbReference>
<dbReference type="InterPro" id="IPR013654">
    <property type="entry name" value="PAS_2"/>
</dbReference>
<dbReference type="PANTHER" id="PTHR43547:SF2">
    <property type="entry name" value="HYBRID SIGNAL TRANSDUCTION HISTIDINE KINASE C"/>
    <property type="match status" value="1"/>
</dbReference>
<dbReference type="Gene3D" id="3.30.450.20">
    <property type="entry name" value="PAS domain"/>
    <property type="match status" value="1"/>
</dbReference>
<dbReference type="Pfam" id="PF00360">
    <property type="entry name" value="PHY"/>
    <property type="match status" value="1"/>
</dbReference>
<dbReference type="AlphaFoldDB" id="A0A5M6IAI8"/>
<keyword evidence="6" id="KW-0716">Sensory transduction</keyword>
<comment type="similarity">
    <text evidence="2">In the N-terminal section; belongs to the phytochrome family.</text>
</comment>
<evidence type="ECO:0000256" key="6">
    <source>
        <dbReference type="ARBA" id="ARBA00022606"/>
    </source>
</evidence>
<evidence type="ECO:0000259" key="10">
    <source>
        <dbReference type="PROSITE" id="PS50109"/>
    </source>
</evidence>
<sequence length="945" mass="101786">MTQRPTDGFPDLPTVDLSECENEPIHLLERVQGHGCVLVLLGPSLRITQASQNTDPFLGHPCEAVLGQSIRGLLDDLAVMVLTDLMASRGGHRVGGAPVGFYARSPMPGLKGKRLRGTAHRLARAGEPCVLVELEASSDTDEEDAERTFEAEGFAIAALTEGENLYRLLDQAVSAVAGLTDYDRVMAYMFHPDWSGEVVAESRVPDLTPFLGLRYPASDIPAQARRLYLTNRLRVIADVHGAPAPMARSTEAVDPDTGPLDLSPAVLRSVSSYHIEYLRNMGVGATLVTSLVVDGALWGLIACHNMRPKTMPWHRREAVDRLTERIANRISDILSLQRTRQARRNARFMDLARRAPEESGRHLLDRLFFGAPRLADVLRCDGLVVHAPGRTATTGNTPPLALMATVLERAAAQAEAGVFACHDLAESGLFDDLGPLGCCGALVGVVSRTPLIALACFRDEVVHEVHWGGDPNKPVEVDSASNRVSPRKSFNLWRQTVLDQSRPWEAWSLDLMRGLTEILAETLARESQDGTTGTAAMNTAIEDLATDFERRASAMVEGLDLADNGALLAAPAPNRSPGVGASDHEIALLSNTAFCNRFDVDAADIAGRRVVDVLTALGLPASIANLPQGGTLEVEWWSGDAGHRTLQIVRRGLFAVARDGVARSWVVFTFDDVTSVYRTQRALGVARNQALARSRGRTEFLAHLARDLRAPLHAIQGFAGSLESGDAPDTPGLHDRYREYAGEIRAMSGGLLDLLNELLDVARLEGVGEMASSSVFDLTLLVGEVCQGLRNSGRGADIAWDWHLPNERILIQGDASALRNALWTLINAALRASPPDGSVMVRLTMERGGEPRISVSDTGLGLGEDDLMALQRPLDAALTHGTGVLEPRRGLGLALARGLIDLHGGGLSVTTNPGSGTTVHVSLPRHRVVDRDNTGDAPVNRPKGE</sequence>
<dbReference type="InterPro" id="IPR016132">
    <property type="entry name" value="Phyto_chromo_attachment"/>
</dbReference>
<evidence type="ECO:0000256" key="8">
    <source>
        <dbReference type="ARBA" id="ARBA00023170"/>
    </source>
</evidence>
<dbReference type="InterPro" id="IPR035965">
    <property type="entry name" value="PAS-like_dom_sf"/>
</dbReference>
<dbReference type="PRINTS" id="PR01033">
    <property type="entry name" value="PHYTOCHROME"/>
</dbReference>
<dbReference type="GO" id="GO:0000155">
    <property type="term" value="F:phosphorelay sensor kinase activity"/>
    <property type="evidence" value="ECO:0007669"/>
    <property type="project" value="InterPro"/>
</dbReference>
<dbReference type="GO" id="GO:0009881">
    <property type="term" value="F:photoreceptor activity"/>
    <property type="evidence" value="ECO:0007669"/>
    <property type="project" value="UniProtKB-KW"/>
</dbReference>
<name>A0A5M6IAI8_9PROT</name>
<evidence type="ECO:0000259" key="9">
    <source>
        <dbReference type="PROSITE" id="PS50046"/>
    </source>
</evidence>
<reference evidence="11 12" key="1">
    <citation type="submission" date="2019-09" db="EMBL/GenBank/DDBJ databases">
        <title>Genome sequence of Roseospira marina, one of the more divergent members of the non-sulfur purple photosynthetic bacterial family, the Rhodospirillaceae.</title>
        <authorList>
            <person name="Meyer T."/>
            <person name="Kyndt J."/>
        </authorList>
    </citation>
    <scope>NUCLEOTIDE SEQUENCE [LARGE SCALE GENOMIC DNA]</scope>
    <source>
        <strain evidence="11 12">DSM 15113</strain>
    </source>
</reference>
<dbReference type="SUPFAM" id="SSF55781">
    <property type="entry name" value="GAF domain-like"/>
    <property type="match status" value="2"/>
</dbReference>
<dbReference type="EC" id="2.7.13.3" evidence="3"/>
<dbReference type="OrthoDB" id="9760752at2"/>
<evidence type="ECO:0000256" key="5">
    <source>
        <dbReference type="ARBA" id="ARBA00022553"/>
    </source>
</evidence>
<dbReference type="SUPFAM" id="SSF47384">
    <property type="entry name" value="Homodimeric domain of signal transducing histidine kinase"/>
    <property type="match status" value="1"/>
</dbReference>
<dbReference type="Pfam" id="PF01590">
    <property type="entry name" value="GAF"/>
    <property type="match status" value="1"/>
</dbReference>
<dbReference type="Gene3D" id="3.30.450.270">
    <property type="match status" value="1"/>
</dbReference>
<comment type="catalytic activity">
    <reaction evidence="1">
        <text>ATP + protein L-histidine = ADP + protein N-phospho-L-histidine.</text>
        <dbReference type="EC" id="2.7.13.3"/>
    </reaction>
</comment>
<feature type="domain" description="Histidine kinase" evidence="10">
    <location>
        <begin position="703"/>
        <end position="927"/>
    </location>
</feature>
<evidence type="ECO:0000256" key="1">
    <source>
        <dbReference type="ARBA" id="ARBA00000085"/>
    </source>
</evidence>
<dbReference type="GO" id="GO:0009584">
    <property type="term" value="P:detection of visible light"/>
    <property type="evidence" value="ECO:0007669"/>
    <property type="project" value="InterPro"/>
</dbReference>
<dbReference type="SUPFAM" id="SSF55785">
    <property type="entry name" value="PYP-like sensor domain (PAS domain)"/>
    <property type="match status" value="1"/>
</dbReference>
<dbReference type="InterPro" id="IPR001294">
    <property type="entry name" value="Phytochrome"/>
</dbReference>
<dbReference type="InterPro" id="IPR013515">
    <property type="entry name" value="Phytochrome_cen-reg"/>
</dbReference>
<keyword evidence="7" id="KW-0157">Chromophore</keyword>
<dbReference type="InterPro" id="IPR036890">
    <property type="entry name" value="HATPase_C_sf"/>
</dbReference>
<evidence type="ECO:0000313" key="12">
    <source>
        <dbReference type="Proteomes" id="UP000324065"/>
    </source>
</evidence>
<dbReference type="PROSITE" id="PS50109">
    <property type="entry name" value="HIS_KIN"/>
    <property type="match status" value="1"/>
</dbReference>
<dbReference type="InterPro" id="IPR003018">
    <property type="entry name" value="GAF"/>
</dbReference>
<protein>
    <recommendedName>
        <fullName evidence="3">histidine kinase</fullName>
        <ecNumber evidence="3">2.7.13.3</ecNumber>
    </recommendedName>
</protein>
<evidence type="ECO:0000256" key="4">
    <source>
        <dbReference type="ARBA" id="ARBA00022543"/>
    </source>
</evidence>
<proteinExistence type="inferred from homology"/>
<dbReference type="PROSITE" id="PS50046">
    <property type="entry name" value="PHYTOCHROME_2"/>
    <property type="match status" value="1"/>
</dbReference>
<dbReference type="InterPro" id="IPR029016">
    <property type="entry name" value="GAF-like_dom_sf"/>
</dbReference>
<feature type="domain" description="Phytochrome chromophore attachment site" evidence="9">
    <location>
        <begin position="164"/>
        <end position="324"/>
    </location>
</feature>
<dbReference type="Pfam" id="PF08446">
    <property type="entry name" value="PAS_2"/>
    <property type="match status" value="1"/>
</dbReference>
<keyword evidence="4" id="KW-0600">Photoreceptor protein</keyword>
<accession>A0A5M6IAI8</accession>
<dbReference type="CDD" id="cd00075">
    <property type="entry name" value="HATPase"/>
    <property type="match status" value="1"/>
</dbReference>
<dbReference type="Gene3D" id="3.30.450.40">
    <property type="match status" value="1"/>
</dbReference>
<dbReference type="InterPro" id="IPR005467">
    <property type="entry name" value="His_kinase_dom"/>
</dbReference>
<dbReference type="PANTHER" id="PTHR43547">
    <property type="entry name" value="TWO-COMPONENT HISTIDINE KINASE"/>
    <property type="match status" value="1"/>
</dbReference>
<dbReference type="RefSeq" id="WP_150062660.1">
    <property type="nucleotide sequence ID" value="NZ_JACHII010000008.1"/>
</dbReference>
<dbReference type="Pfam" id="PF00512">
    <property type="entry name" value="HisKA"/>
    <property type="match status" value="1"/>
</dbReference>
<dbReference type="InterPro" id="IPR036097">
    <property type="entry name" value="HisK_dim/P_sf"/>
</dbReference>
<keyword evidence="12" id="KW-1185">Reference proteome</keyword>
<dbReference type="EMBL" id="VWPJ01000010">
    <property type="protein sequence ID" value="KAA5605280.1"/>
    <property type="molecule type" value="Genomic_DNA"/>
</dbReference>
<evidence type="ECO:0000256" key="3">
    <source>
        <dbReference type="ARBA" id="ARBA00012438"/>
    </source>
</evidence>
<dbReference type="SMART" id="SM00065">
    <property type="entry name" value="GAF"/>
    <property type="match status" value="1"/>
</dbReference>
<comment type="caution">
    <text evidence="11">The sequence shown here is derived from an EMBL/GenBank/DDBJ whole genome shotgun (WGS) entry which is preliminary data.</text>
</comment>
<dbReference type="Pfam" id="PF02518">
    <property type="entry name" value="HATPase_c"/>
    <property type="match status" value="1"/>
</dbReference>
<dbReference type="SMART" id="SM00387">
    <property type="entry name" value="HATPase_c"/>
    <property type="match status" value="1"/>
</dbReference>
<dbReference type="SMART" id="SM00388">
    <property type="entry name" value="HisKA"/>
    <property type="match status" value="1"/>
</dbReference>
<dbReference type="Proteomes" id="UP000324065">
    <property type="component" value="Unassembled WGS sequence"/>
</dbReference>
<dbReference type="InterPro" id="IPR003661">
    <property type="entry name" value="HisK_dim/P_dom"/>
</dbReference>
<evidence type="ECO:0000256" key="7">
    <source>
        <dbReference type="ARBA" id="ARBA00022991"/>
    </source>
</evidence>
<gene>
    <name evidence="11" type="ORF">F1188_11980</name>
</gene>
<evidence type="ECO:0000313" key="11">
    <source>
        <dbReference type="EMBL" id="KAA5605280.1"/>
    </source>
</evidence>
<keyword evidence="8" id="KW-0675">Receptor</keyword>
<dbReference type="Gene3D" id="1.10.287.130">
    <property type="match status" value="1"/>
</dbReference>
<organism evidence="11 12">
    <name type="scientific">Roseospira marina</name>
    <dbReference type="NCBI Taxonomy" id="140057"/>
    <lineage>
        <taxon>Bacteria</taxon>
        <taxon>Pseudomonadati</taxon>
        <taxon>Pseudomonadota</taxon>
        <taxon>Alphaproteobacteria</taxon>
        <taxon>Rhodospirillales</taxon>
        <taxon>Rhodospirillaceae</taxon>
        <taxon>Roseospira</taxon>
    </lineage>
</organism>
<dbReference type="Gene3D" id="3.30.565.10">
    <property type="entry name" value="Histidine kinase-like ATPase, C-terminal domain"/>
    <property type="match status" value="1"/>
</dbReference>
<dbReference type="CDD" id="cd00082">
    <property type="entry name" value="HisKA"/>
    <property type="match status" value="1"/>
</dbReference>
<keyword evidence="5" id="KW-0597">Phosphoprotein</keyword>